<evidence type="ECO:0000256" key="16">
    <source>
        <dbReference type="ARBA" id="ARBA00048493"/>
    </source>
</evidence>
<keyword evidence="12 18" id="KW-0511">Multifunctional enzyme</keyword>
<feature type="binding site" evidence="18">
    <location>
        <begin position="387"/>
        <end position="388"/>
    </location>
    <ligand>
        <name>acetyl-CoA</name>
        <dbReference type="ChEBI" id="CHEBI:57288"/>
    </ligand>
</feature>
<comment type="catalytic activity">
    <reaction evidence="16 18">
        <text>N-acetyl-alpha-D-glucosamine 1-phosphate + UTP + H(+) = UDP-N-acetyl-alpha-D-glucosamine + diphosphate</text>
        <dbReference type="Rhea" id="RHEA:13509"/>
        <dbReference type="ChEBI" id="CHEBI:15378"/>
        <dbReference type="ChEBI" id="CHEBI:33019"/>
        <dbReference type="ChEBI" id="CHEBI:46398"/>
        <dbReference type="ChEBI" id="CHEBI:57705"/>
        <dbReference type="ChEBI" id="CHEBI:57776"/>
        <dbReference type="EC" id="2.7.7.23"/>
    </reaction>
</comment>
<feature type="active site" description="Proton acceptor" evidence="18">
    <location>
        <position position="364"/>
    </location>
</feature>
<dbReference type="Gene3D" id="2.160.10.10">
    <property type="entry name" value="Hexapeptide repeat proteins"/>
    <property type="match status" value="1"/>
</dbReference>
<feature type="binding site" evidence="18">
    <location>
        <begin position="10"/>
        <end position="13"/>
    </location>
    <ligand>
        <name>UDP-N-acetyl-alpha-D-glucosamine</name>
        <dbReference type="ChEBI" id="CHEBI:57705"/>
    </ligand>
</feature>
<keyword evidence="10 18" id="KW-0133">Cell shape</keyword>
<evidence type="ECO:0000313" key="20">
    <source>
        <dbReference type="EMBL" id="BDR58440.1"/>
    </source>
</evidence>
<dbReference type="InterPro" id="IPR029044">
    <property type="entry name" value="Nucleotide-diphossugar_trans"/>
</dbReference>
<dbReference type="GO" id="GO:0019134">
    <property type="term" value="F:glucosamine-1-phosphate N-acetyltransferase activity"/>
    <property type="evidence" value="ECO:0007669"/>
    <property type="project" value="UniProtKB-UniRule"/>
</dbReference>
<evidence type="ECO:0000256" key="5">
    <source>
        <dbReference type="ARBA" id="ARBA00022679"/>
    </source>
</evidence>
<feature type="binding site" evidence="18">
    <location>
        <position position="156"/>
    </location>
    <ligand>
        <name>UDP-N-acetyl-alpha-D-glucosamine</name>
        <dbReference type="ChEBI" id="CHEBI:57705"/>
    </ligand>
</feature>
<evidence type="ECO:0000259" key="19">
    <source>
        <dbReference type="Pfam" id="PF12804"/>
    </source>
</evidence>
<sequence length="470" mass="52173">MENKVNVIILAAGKGTRMKSSIHKVMHEICHRPLIDWVLDGVCDFDPAQIYTVVGHDRDQVESHLQDRCQLVVEEKQLGTADAVKAVRRSLAGKPGVTLVLNGDSPLLTKETIDHLIDFHLKSKSPLTLLTADLDDPAGYGRIIYDQNHKFIRIVEQKDANKEELAIKEVNSGVYCFDNQLLFDYLDQVQNHNSQKEYYLTDLVEIFRNNGFGPKTYKTQDPNEILGVNDLLALNVANRIIQKRINTKLLVEGVQIIDPDHTYIDRDVEIGRDTIIEPNVQLIGKTKIGNNCRIGMSSEIRNSIIHDGVTVTSSLIEDSQMMDRSDIGPNSHLRPNSVIGQGVHIGNFCEIKNAKIGTNTKVGHLSYVGDADLGEEINVGCGVVFVNYDGVNKHRSTIGSYTFLGSASNIVAPVTISDHSFIAAGSTITEDVPFHALAFGRARQVNKSDYWDKLPLANSAFWSDDKKSTK</sequence>
<evidence type="ECO:0000256" key="1">
    <source>
        <dbReference type="ARBA" id="ARBA00004496"/>
    </source>
</evidence>
<dbReference type="GO" id="GO:0009252">
    <property type="term" value="P:peptidoglycan biosynthetic process"/>
    <property type="evidence" value="ECO:0007669"/>
    <property type="project" value="UniProtKB-UniRule"/>
</dbReference>
<comment type="pathway">
    <text evidence="18">Nucleotide-sugar biosynthesis; UDP-N-acetyl-alpha-D-glucosamine biosynthesis; N-acetyl-alpha-D-glucosamine 1-phosphate from alpha-D-glucosamine 6-phosphate (route II): step 2/2.</text>
</comment>
<feature type="binding site" evidence="18">
    <location>
        <position position="441"/>
    </location>
    <ligand>
        <name>acetyl-CoA</name>
        <dbReference type="ChEBI" id="CHEBI:57288"/>
    </ligand>
</feature>
<dbReference type="GO" id="GO:0006048">
    <property type="term" value="P:UDP-N-acetylglucosamine biosynthetic process"/>
    <property type="evidence" value="ECO:0007669"/>
    <property type="project" value="InterPro"/>
</dbReference>
<dbReference type="PANTHER" id="PTHR43584:SF3">
    <property type="entry name" value="BIFUNCTIONAL PROTEIN GLMU"/>
    <property type="match status" value="1"/>
</dbReference>
<evidence type="ECO:0000256" key="2">
    <source>
        <dbReference type="ARBA" id="ARBA00007707"/>
    </source>
</evidence>
<dbReference type="Proteomes" id="UP001321861">
    <property type="component" value="Chromosome"/>
</dbReference>
<evidence type="ECO:0000256" key="7">
    <source>
        <dbReference type="ARBA" id="ARBA00022723"/>
    </source>
</evidence>
<dbReference type="GO" id="GO:0008360">
    <property type="term" value="P:regulation of cell shape"/>
    <property type="evidence" value="ECO:0007669"/>
    <property type="project" value="UniProtKB-KW"/>
</dbReference>
<keyword evidence="5 18" id="KW-0808">Transferase</keyword>
<evidence type="ECO:0000256" key="6">
    <source>
        <dbReference type="ARBA" id="ARBA00022695"/>
    </source>
</evidence>
<feature type="binding site" evidence="18">
    <location>
        <position position="24"/>
    </location>
    <ligand>
        <name>UDP-N-acetyl-alpha-D-glucosamine</name>
        <dbReference type="ChEBI" id="CHEBI:57705"/>
    </ligand>
</feature>
<comment type="function">
    <text evidence="17 18">Catalyzes the last two sequential reactions in the de novo biosynthetic pathway for UDP-N-acetylglucosamine (UDP-GlcNAc). The C-terminal domain catalyzes the transfer of acetyl group from acetyl coenzyme A to glucosamine-1-phosphate (GlcN-1-P) to produce N-acetylglucosamine-1-phosphate (GlcNAc-1-P), which is converted into UDP-GlcNAc by the transfer of uridine 5-monophosphate (from uridine 5-triphosphate), a reaction catalyzed by the N-terminal domain.</text>
</comment>
<comment type="similarity">
    <text evidence="3 18">In the N-terminal section; belongs to the N-acetylglucosamine-1-phosphate uridyltransferase family.</text>
</comment>
<evidence type="ECO:0000256" key="11">
    <source>
        <dbReference type="ARBA" id="ARBA00022984"/>
    </source>
</evidence>
<reference evidence="20 21" key="1">
    <citation type="journal article" date="2023" name="Microbiol. Spectr.">
        <title>Symbiosis of Carpenter Bees with Uncharacterized Lactic Acid Bacteria Showing NAD Auxotrophy.</title>
        <authorList>
            <person name="Kawasaki S."/>
            <person name="Ozawa K."/>
            <person name="Mori T."/>
            <person name="Yamamoto A."/>
            <person name="Ito M."/>
            <person name="Ohkuma M."/>
            <person name="Sakamoto M."/>
            <person name="Matsutani M."/>
        </authorList>
    </citation>
    <scope>NUCLEOTIDE SEQUENCE [LARGE SCALE GENOMIC DNA]</scope>
    <source>
        <strain evidence="20 21">XA3</strain>
    </source>
</reference>
<feature type="binding site" evidence="18">
    <location>
        <position position="104"/>
    </location>
    <ligand>
        <name>Mg(2+)</name>
        <dbReference type="ChEBI" id="CHEBI:18420"/>
    </ligand>
</feature>
<dbReference type="InterPro" id="IPR011004">
    <property type="entry name" value="Trimer_LpxA-like_sf"/>
</dbReference>
<dbReference type="AlphaFoldDB" id="A0AAU9DEU6"/>
<keyword evidence="11 18" id="KW-0573">Peptidoglycan synthesis</keyword>
<dbReference type="GO" id="GO:0009245">
    <property type="term" value="P:lipid A biosynthetic process"/>
    <property type="evidence" value="ECO:0007669"/>
    <property type="project" value="UniProtKB-UniRule"/>
</dbReference>
<dbReference type="InterPro" id="IPR038009">
    <property type="entry name" value="GlmU_C_LbH"/>
</dbReference>
<feature type="binding site" evidence="18">
    <location>
        <position position="141"/>
    </location>
    <ligand>
        <name>UDP-N-acetyl-alpha-D-glucosamine</name>
        <dbReference type="ChEBI" id="CHEBI:57705"/>
    </ligand>
</feature>
<evidence type="ECO:0000256" key="3">
    <source>
        <dbReference type="ARBA" id="ARBA00007947"/>
    </source>
</evidence>
<dbReference type="CDD" id="cd03353">
    <property type="entry name" value="LbH_GlmU_C"/>
    <property type="match status" value="1"/>
</dbReference>
<feature type="region of interest" description="Linker" evidence="18">
    <location>
        <begin position="232"/>
        <end position="252"/>
    </location>
</feature>
<comment type="cofactor">
    <cofactor evidence="18">
        <name>Mg(2+)</name>
        <dbReference type="ChEBI" id="CHEBI:18420"/>
    </cofactor>
    <text evidence="18">Binds 1 Mg(2+) ion per subunit.</text>
</comment>
<keyword evidence="4 18" id="KW-0963">Cytoplasm</keyword>
<dbReference type="GO" id="GO:0000902">
    <property type="term" value="P:cell morphogenesis"/>
    <property type="evidence" value="ECO:0007669"/>
    <property type="project" value="UniProtKB-UniRule"/>
</dbReference>
<feature type="binding site" evidence="18">
    <location>
        <position position="229"/>
    </location>
    <ligand>
        <name>Mg(2+)</name>
        <dbReference type="ChEBI" id="CHEBI:18420"/>
    </ligand>
</feature>
<comment type="subunit">
    <text evidence="18">Homotrimer.</text>
</comment>
<comment type="similarity">
    <text evidence="2 18">In the C-terminal section; belongs to the transferase hexapeptide repeat family.</text>
</comment>
<dbReference type="Gene3D" id="3.90.550.10">
    <property type="entry name" value="Spore Coat Polysaccharide Biosynthesis Protein SpsA, Chain A"/>
    <property type="match status" value="1"/>
</dbReference>
<evidence type="ECO:0000313" key="21">
    <source>
        <dbReference type="Proteomes" id="UP001321861"/>
    </source>
</evidence>
<dbReference type="NCBIfam" id="TIGR01173">
    <property type="entry name" value="glmU"/>
    <property type="match status" value="1"/>
</dbReference>
<keyword evidence="9 18" id="KW-0460">Magnesium</keyword>
<dbReference type="InterPro" id="IPR050065">
    <property type="entry name" value="GlmU-like"/>
</dbReference>
<feature type="binding site" evidence="18">
    <location>
        <position position="171"/>
    </location>
    <ligand>
        <name>UDP-N-acetyl-alpha-D-glucosamine</name>
        <dbReference type="ChEBI" id="CHEBI:57705"/>
    </ligand>
</feature>
<evidence type="ECO:0000256" key="10">
    <source>
        <dbReference type="ARBA" id="ARBA00022960"/>
    </source>
</evidence>
<proteinExistence type="inferred from homology"/>
<comment type="catalytic activity">
    <reaction evidence="15 18">
        <text>alpha-D-glucosamine 1-phosphate + acetyl-CoA = N-acetyl-alpha-D-glucosamine 1-phosphate + CoA + H(+)</text>
        <dbReference type="Rhea" id="RHEA:13725"/>
        <dbReference type="ChEBI" id="CHEBI:15378"/>
        <dbReference type="ChEBI" id="CHEBI:57287"/>
        <dbReference type="ChEBI" id="CHEBI:57288"/>
        <dbReference type="ChEBI" id="CHEBI:57776"/>
        <dbReference type="ChEBI" id="CHEBI:58516"/>
        <dbReference type="EC" id="2.3.1.157"/>
    </reaction>
</comment>
<evidence type="ECO:0000256" key="18">
    <source>
        <dbReference type="HAMAP-Rule" id="MF_01631"/>
    </source>
</evidence>
<evidence type="ECO:0000256" key="8">
    <source>
        <dbReference type="ARBA" id="ARBA00022737"/>
    </source>
</evidence>
<dbReference type="InterPro" id="IPR001451">
    <property type="entry name" value="Hexapep"/>
</dbReference>
<evidence type="ECO:0000256" key="13">
    <source>
        <dbReference type="ARBA" id="ARBA00023315"/>
    </source>
</evidence>
<evidence type="ECO:0000256" key="14">
    <source>
        <dbReference type="ARBA" id="ARBA00023316"/>
    </source>
</evidence>
<keyword evidence="21" id="KW-1185">Reference proteome</keyword>
<evidence type="ECO:0000256" key="4">
    <source>
        <dbReference type="ARBA" id="ARBA00022490"/>
    </source>
</evidence>
<keyword evidence="13 18" id="KW-0012">Acyltransferase</keyword>
<organism evidence="20 21">
    <name type="scientific">Xylocopilactobacillus apicola</name>
    <dbReference type="NCBI Taxonomy" id="2932184"/>
    <lineage>
        <taxon>Bacteria</taxon>
        <taxon>Bacillati</taxon>
        <taxon>Bacillota</taxon>
        <taxon>Bacilli</taxon>
        <taxon>Lactobacillales</taxon>
        <taxon>Lactobacillaceae</taxon>
        <taxon>Xylocopilactobacillus</taxon>
    </lineage>
</organism>
<feature type="binding site" evidence="18">
    <location>
        <position position="334"/>
    </location>
    <ligand>
        <name>UDP-N-acetyl-alpha-D-glucosamine</name>
        <dbReference type="ChEBI" id="CHEBI:57705"/>
    </ligand>
</feature>
<dbReference type="EMBL" id="AP026802">
    <property type="protein sequence ID" value="BDR58440.1"/>
    <property type="molecule type" value="Genomic_DNA"/>
</dbReference>
<comment type="caution">
    <text evidence="18">Lacks conserved residue(s) required for the propagation of feature annotation.</text>
</comment>
<dbReference type="GO" id="GO:0005737">
    <property type="term" value="C:cytoplasm"/>
    <property type="evidence" value="ECO:0007669"/>
    <property type="project" value="UniProtKB-SubCell"/>
</dbReference>
<dbReference type="SUPFAM" id="SSF53448">
    <property type="entry name" value="Nucleotide-diphospho-sugar transferases"/>
    <property type="match status" value="1"/>
</dbReference>
<evidence type="ECO:0000256" key="9">
    <source>
        <dbReference type="ARBA" id="ARBA00022842"/>
    </source>
</evidence>
<feature type="region of interest" description="N-acetyltransferase" evidence="18">
    <location>
        <begin position="253"/>
        <end position="470"/>
    </location>
</feature>
<gene>
    <name evidence="18 20" type="primary">glmU</name>
    <name evidence="20" type="ORF">XA3_08810</name>
</gene>
<feature type="binding site" evidence="18">
    <location>
        <position position="229"/>
    </location>
    <ligand>
        <name>UDP-N-acetyl-alpha-D-glucosamine</name>
        <dbReference type="ChEBI" id="CHEBI:57705"/>
    </ligand>
</feature>
<dbReference type="CDD" id="cd02540">
    <property type="entry name" value="GT2_GlmU_N_bac"/>
    <property type="match status" value="1"/>
</dbReference>
<dbReference type="GO" id="GO:0071555">
    <property type="term" value="P:cell wall organization"/>
    <property type="evidence" value="ECO:0007669"/>
    <property type="project" value="UniProtKB-KW"/>
</dbReference>
<dbReference type="KEGG" id="xap:XA3_08810"/>
<feature type="region of interest" description="Pyrophosphorylase" evidence="18">
    <location>
        <begin position="1"/>
        <end position="231"/>
    </location>
</feature>
<evidence type="ECO:0000256" key="15">
    <source>
        <dbReference type="ARBA" id="ARBA00048247"/>
    </source>
</evidence>
<keyword evidence="7 18" id="KW-0479">Metal-binding</keyword>
<dbReference type="Pfam" id="PF00132">
    <property type="entry name" value="Hexapep"/>
    <property type="match status" value="1"/>
</dbReference>
<keyword evidence="8 18" id="KW-0677">Repeat</keyword>
<dbReference type="GO" id="GO:0000287">
    <property type="term" value="F:magnesium ion binding"/>
    <property type="evidence" value="ECO:0007669"/>
    <property type="project" value="UniProtKB-UniRule"/>
</dbReference>
<comment type="pathway">
    <text evidence="18">Nucleotide-sugar biosynthesis; UDP-N-acetyl-alpha-D-glucosamine biosynthesis; UDP-N-acetyl-alpha-D-glucosamine from N-acetyl-alpha-D-glucosamine 1-phosphate: step 1/1.</text>
</comment>
<dbReference type="NCBIfam" id="NF010934">
    <property type="entry name" value="PRK14354.1"/>
    <property type="match status" value="1"/>
</dbReference>
<protein>
    <recommendedName>
        <fullName evidence="18">Bifunctional protein GlmU</fullName>
    </recommendedName>
    <domain>
        <recommendedName>
            <fullName evidence="18">UDP-N-acetylglucosamine pyrophosphorylase</fullName>
            <ecNumber evidence="18">2.7.7.23</ecNumber>
        </recommendedName>
        <alternativeName>
            <fullName evidence="18">N-acetylglucosamine-1-phosphate uridyltransferase</fullName>
        </alternativeName>
    </domain>
    <domain>
        <recommendedName>
            <fullName evidence="18">Glucosamine-1-phosphate N-acetyltransferase</fullName>
            <ecNumber evidence="18">2.3.1.157</ecNumber>
        </recommendedName>
    </domain>
</protein>
<dbReference type="InterPro" id="IPR005882">
    <property type="entry name" value="Bifunctional_GlmU"/>
</dbReference>
<dbReference type="EC" id="2.3.1.157" evidence="18"/>
<feature type="binding site" evidence="18">
    <location>
        <position position="424"/>
    </location>
    <ligand>
        <name>acetyl-CoA</name>
        <dbReference type="ChEBI" id="CHEBI:57288"/>
    </ligand>
</feature>
<dbReference type="SUPFAM" id="SSF51161">
    <property type="entry name" value="Trimeric LpxA-like enzymes"/>
    <property type="match status" value="1"/>
</dbReference>
<feature type="binding site" evidence="18">
    <location>
        <position position="367"/>
    </location>
    <ligand>
        <name>UDP-N-acetyl-alpha-D-glucosamine</name>
        <dbReference type="ChEBI" id="CHEBI:57705"/>
    </ligand>
</feature>
<comment type="subcellular location">
    <subcellularLocation>
        <location evidence="1 18">Cytoplasm</location>
    </subcellularLocation>
</comment>
<dbReference type="InterPro" id="IPR025877">
    <property type="entry name" value="MobA-like_NTP_Trfase"/>
</dbReference>
<dbReference type="GO" id="GO:0003977">
    <property type="term" value="F:UDP-N-acetylglucosamine diphosphorylase activity"/>
    <property type="evidence" value="ECO:0007669"/>
    <property type="project" value="UniProtKB-UniRule"/>
</dbReference>
<feature type="binding site" evidence="18">
    <location>
        <begin position="79"/>
        <end position="80"/>
    </location>
    <ligand>
        <name>UDP-N-acetyl-alpha-D-glucosamine</name>
        <dbReference type="ChEBI" id="CHEBI:57705"/>
    </ligand>
</feature>
<comment type="pathway">
    <text evidence="18">Bacterial outer membrane biogenesis; LPS lipid A biosynthesis.</text>
</comment>
<dbReference type="GO" id="GO:0016020">
    <property type="term" value="C:membrane"/>
    <property type="evidence" value="ECO:0007669"/>
    <property type="project" value="GOC"/>
</dbReference>
<keyword evidence="6 18" id="KW-0548">Nucleotidyltransferase</keyword>
<feature type="binding site" evidence="18">
    <location>
        <position position="352"/>
    </location>
    <ligand>
        <name>UDP-N-acetyl-alpha-D-glucosamine</name>
        <dbReference type="ChEBI" id="CHEBI:57705"/>
    </ligand>
</feature>
<keyword evidence="14 18" id="KW-0961">Cell wall biogenesis/degradation</keyword>
<dbReference type="EC" id="2.7.7.23" evidence="18"/>
<dbReference type="RefSeq" id="WP_317636341.1">
    <property type="nucleotide sequence ID" value="NZ_AP026802.1"/>
</dbReference>
<accession>A0AAU9DEU6</accession>
<feature type="domain" description="MobA-like NTP transferase" evidence="19">
    <location>
        <begin position="7"/>
        <end position="128"/>
    </location>
</feature>
<evidence type="ECO:0000256" key="12">
    <source>
        <dbReference type="ARBA" id="ARBA00023268"/>
    </source>
</evidence>
<evidence type="ECO:0000256" key="17">
    <source>
        <dbReference type="ARBA" id="ARBA00049628"/>
    </source>
</evidence>
<feature type="binding site" evidence="18">
    <location>
        <position position="406"/>
    </location>
    <ligand>
        <name>acetyl-CoA</name>
        <dbReference type="ChEBI" id="CHEBI:57288"/>
    </ligand>
</feature>
<name>A0AAU9DEU6_9LACO</name>
<dbReference type="Pfam" id="PF12804">
    <property type="entry name" value="NTP_transf_3"/>
    <property type="match status" value="1"/>
</dbReference>
<dbReference type="PANTHER" id="PTHR43584">
    <property type="entry name" value="NUCLEOTIDYL TRANSFERASE"/>
    <property type="match status" value="1"/>
</dbReference>
<feature type="binding site" evidence="18">
    <location>
        <position position="378"/>
    </location>
    <ligand>
        <name>UDP-N-acetyl-alpha-D-glucosamine</name>
        <dbReference type="ChEBI" id="CHEBI:57705"/>
    </ligand>
</feature>
<dbReference type="HAMAP" id="MF_01631">
    <property type="entry name" value="GlmU"/>
    <property type="match status" value="1"/>
</dbReference>